<evidence type="ECO:0000256" key="1">
    <source>
        <dbReference type="SAM" id="Phobius"/>
    </source>
</evidence>
<keyword evidence="3" id="KW-1185">Reference proteome</keyword>
<proteinExistence type="predicted"/>
<dbReference type="OrthoDB" id="835182at2"/>
<organism evidence="2 3">
    <name type="scientific">Algoriphagus boritolerans DSM 17298 = JCM 18970</name>
    <dbReference type="NCBI Taxonomy" id="1120964"/>
    <lineage>
        <taxon>Bacteria</taxon>
        <taxon>Pseudomonadati</taxon>
        <taxon>Bacteroidota</taxon>
        <taxon>Cytophagia</taxon>
        <taxon>Cytophagales</taxon>
        <taxon>Cyclobacteriaceae</taxon>
        <taxon>Algoriphagus</taxon>
    </lineage>
</organism>
<protein>
    <submittedName>
        <fullName evidence="2">Uncharacterized protein</fullName>
    </submittedName>
</protein>
<dbReference type="AlphaFoldDB" id="A0A1H6A5K4"/>
<keyword evidence="1" id="KW-0812">Transmembrane</keyword>
<name>A0A1H6A5K4_9BACT</name>
<dbReference type="EMBL" id="FNVR01000037">
    <property type="protein sequence ID" value="SEG43652.1"/>
    <property type="molecule type" value="Genomic_DNA"/>
</dbReference>
<feature type="transmembrane region" description="Helical" evidence="1">
    <location>
        <begin position="349"/>
        <end position="382"/>
    </location>
</feature>
<gene>
    <name evidence="2" type="ORF">SAMN03080598_03918</name>
</gene>
<sequence length="477" mass="54088">MRSLFLIAFLATLIFLQINGEKIPVNEGAFGDGVFYRSVGQTFLESIEAQGYNLVQLTRMLPFAVLNLSFSTFHIVKDFEGMRNGMIIWQVIYLALAIYWYFKICKKLRLKTPILTLGFILLFFNFTWLKEFWYHPFSPDGLAFALGMGQTNYFLRYEKFKLGLVSLLGIFVSPLLLISGLLMLFLPGDKLIPYSDKRPPSAFPVMLAFAIAVFLAVFGWGIWGWGAKPWLDQVLYVLSIVAIFPLIIGMAKRNPIDWEASIILFRKKTKPDRLSKGIMVFAAILLVLVLLSGKNETLGIGQLIRERGSGTFRFPLDFILGLGLQWGLAIVLTGIYLPRFADELGNLGWAAVISLGLGMVLLPYFGALSMAAWTPLWIIILIKGIKRYHWGNKDLLLMGAFALLFSLAWLPLNSSELATWLAMPNAETAHSLSIQKFAIHWEDYRNWTAYLIALTAFALVTYFLLLRRKRYQRVLTG</sequence>
<keyword evidence="1" id="KW-1133">Transmembrane helix</keyword>
<dbReference type="RefSeq" id="WP_103926477.1">
    <property type="nucleotide sequence ID" value="NZ_FNVR01000037.1"/>
</dbReference>
<feature type="transmembrane region" description="Helical" evidence="1">
    <location>
        <begin position="314"/>
        <end position="337"/>
    </location>
</feature>
<dbReference type="Proteomes" id="UP000236736">
    <property type="component" value="Unassembled WGS sequence"/>
</dbReference>
<feature type="transmembrane region" description="Helical" evidence="1">
    <location>
        <begin position="274"/>
        <end position="293"/>
    </location>
</feature>
<feature type="transmembrane region" description="Helical" evidence="1">
    <location>
        <begin position="394"/>
        <end position="412"/>
    </location>
</feature>
<feature type="transmembrane region" description="Helical" evidence="1">
    <location>
        <begin position="234"/>
        <end position="251"/>
    </location>
</feature>
<feature type="transmembrane region" description="Helical" evidence="1">
    <location>
        <begin position="86"/>
        <end position="102"/>
    </location>
</feature>
<reference evidence="3" key="1">
    <citation type="submission" date="2016-10" db="EMBL/GenBank/DDBJ databases">
        <authorList>
            <person name="Varghese N."/>
            <person name="Submissions S."/>
        </authorList>
    </citation>
    <scope>NUCLEOTIDE SEQUENCE [LARGE SCALE GENOMIC DNA]</scope>
    <source>
        <strain evidence="3">DSM 17298</strain>
    </source>
</reference>
<feature type="transmembrane region" description="Helical" evidence="1">
    <location>
        <begin position="162"/>
        <end position="186"/>
    </location>
</feature>
<accession>A0A1H6A5K4</accession>
<feature type="transmembrane region" description="Helical" evidence="1">
    <location>
        <begin position="206"/>
        <end position="227"/>
    </location>
</feature>
<evidence type="ECO:0000313" key="2">
    <source>
        <dbReference type="EMBL" id="SEG43652.1"/>
    </source>
</evidence>
<evidence type="ECO:0000313" key="3">
    <source>
        <dbReference type="Proteomes" id="UP000236736"/>
    </source>
</evidence>
<keyword evidence="1" id="KW-0472">Membrane</keyword>
<feature type="transmembrane region" description="Helical" evidence="1">
    <location>
        <begin position="447"/>
        <end position="466"/>
    </location>
</feature>